<evidence type="ECO:0000256" key="6">
    <source>
        <dbReference type="ARBA" id="ARBA00023186"/>
    </source>
</evidence>
<dbReference type="SUPFAM" id="SSF48452">
    <property type="entry name" value="TPR-like"/>
    <property type="match status" value="1"/>
</dbReference>
<dbReference type="GO" id="GO:0044877">
    <property type="term" value="F:protein-containing complex binding"/>
    <property type="evidence" value="ECO:0007669"/>
    <property type="project" value="InterPro"/>
</dbReference>
<dbReference type="Proteomes" id="UP001226084">
    <property type="component" value="Unassembled WGS sequence"/>
</dbReference>
<evidence type="ECO:0000256" key="8">
    <source>
        <dbReference type="ARBA" id="ARBA00024235"/>
    </source>
</evidence>
<dbReference type="Pfam" id="PF09976">
    <property type="entry name" value="TPR_21"/>
    <property type="match status" value="1"/>
</dbReference>
<proteinExistence type="inferred from homology"/>
<evidence type="ECO:0000313" key="11">
    <source>
        <dbReference type="EMBL" id="MDQ1108887.1"/>
    </source>
</evidence>
<evidence type="ECO:0000256" key="2">
    <source>
        <dbReference type="ARBA" id="ARBA00022475"/>
    </source>
</evidence>
<comment type="caution">
    <text evidence="11">The sequence shown here is derived from an EMBL/GenBank/DDBJ whole genome shotgun (WGS) entry which is preliminary data.</text>
</comment>
<keyword evidence="3 9" id="KW-0812">Transmembrane</keyword>
<evidence type="ECO:0000256" key="3">
    <source>
        <dbReference type="ARBA" id="ARBA00022692"/>
    </source>
</evidence>
<evidence type="ECO:0000256" key="7">
    <source>
        <dbReference type="ARBA" id="ARBA00024197"/>
    </source>
</evidence>
<evidence type="ECO:0000256" key="4">
    <source>
        <dbReference type="ARBA" id="ARBA00022989"/>
    </source>
</evidence>
<protein>
    <recommendedName>
        <fullName evidence="8">Ancillary SecYEG translocon subunit</fullName>
    </recommendedName>
</protein>
<keyword evidence="5 9" id="KW-0472">Membrane</keyword>
<dbReference type="PANTHER" id="PTHR38035">
    <property type="entry name" value="UPF0070 PROTEIN YFGM"/>
    <property type="match status" value="1"/>
</dbReference>
<evidence type="ECO:0000313" key="12">
    <source>
        <dbReference type="Proteomes" id="UP001226084"/>
    </source>
</evidence>
<feature type="domain" description="Ancillary SecYEG translocon subunit/Cell division coordinator CpoB TPR" evidence="10">
    <location>
        <begin position="17"/>
        <end position="200"/>
    </location>
</feature>
<gene>
    <name evidence="11" type="ORF">QE424_002046</name>
</gene>
<dbReference type="InterPro" id="IPR011990">
    <property type="entry name" value="TPR-like_helical_dom_sf"/>
</dbReference>
<organism evidence="11 12">
    <name type="scientific">Stenotrophomonas rhizophila</name>
    <dbReference type="NCBI Taxonomy" id="216778"/>
    <lineage>
        <taxon>Bacteria</taxon>
        <taxon>Pseudomonadati</taxon>
        <taxon>Pseudomonadota</taxon>
        <taxon>Gammaproteobacteria</taxon>
        <taxon>Lysobacterales</taxon>
        <taxon>Lysobacteraceae</taxon>
        <taxon>Stenotrophomonas</taxon>
    </lineage>
</organism>
<dbReference type="InterPro" id="IPR018704">
    <property type="entry name" value="SecYEG/CpoB_TPR"/>
</dbReference>
<feature type="transmembrane region" description="Helical" evidence="9">
    <location>
        <begin position="25"/>
        <end position="44"/>
    </location>
</feature>
<reference evidence="11" key="1">
    <citation type="submission" date="2023-07" db="EMBL/GenBank/DDBJ databases">
        <title>Functional and genomic diversity of the sorghum phyllosphere microbiome.</title>
        <authorList>
            <person name="Shade A."/>
        </authorList>
    </citation>
    <scope>NUCLEOTIDE SEQUENCE</scope>
    <source>
        <strain evidence="11">SORGH_AS_0457</strain>
    </source>
</reference>
<evidence type="ECO:0000259" key="10">
    <source>
        <dbReference type="Pfam" id="PF09976"/>
    </source>
</evidence>
<dbReference type="InterPro" id="IPR026039">
    <property type="entry name" value="YfgM"/>
</dbReference>
<dbReference type="RefSeq" id="WP_210132341.1">
    <property type="nucleotide sequence ID" value="NZ_JABEXP010000003.1"/>
</dbReference>
<dbReference type="GO" id="GO:0005886">
    <property type="term" value="C:plasma membrane"/>
    <property type="evidence" value="ECO:0007669"/>
    <property type="project" value="UniProtKB-SubCell"/>
</dbReference>
<comment type="similarity">
    <text evidence="7">Belongs to the YfgM family.</text>
</comment>
<dbReference type="PANTHER" id="PTHR38035:SF1">
    <property type="entry name" value="ANCILLARY SECYEG TRANSLOCON SUBUNIT"/>
    <property type="match status" value="1"/>
</dbReference>
<evidence type="ECO:0000256" key="1">
    <source>
        <dbReference type="ARBA" id="ARBA00004401"/>
    </source>
</evidence>
<comment type="subcellular location">
    <subcellularLocation>
        <location evidence="1">Cell membrane</location>
        <topology evidence="1">Single-pass type II membrane protein</topology>
    </subcellularLocation>
</comment>
<evidence type="ECO:0000256" key="9">
    <source>
        <dbReference type="SAM" id="Phobius"/>
    </source>
</evidence>
<dbReference type="EMBL" id="JAUTAS010000001">
    <property type="protein sequence ID" value="MDQ1108887.1"/>
    <property type="molecule type" value="Genomic_DNA"/>
</dbReference>
<keyword evidence="6" id="KW-0143">Chaperone</keyword>
<evidence type="ECO:0000256" key="5">
    <source>
        <dbReference type="ARBA" id="ARBA00023136"/>
    </source>
</evidence>
<dbReference type="AlphaFoldDB" id="A0AAP5EA53"/>
<sequence length="212" mass="22718">MAIDDLLDEHEQSERVRSWLRKNGVSIIAGVAIAIGGIAGWQWWQKEQGSHLAGAHGEYQVVLKQLEDKKLDEAAKGVKTLEGGKVQVYGDLAALQLAKAQVDAGKNEEALATLRAIKADPEYKAAIDQRIARLLIATGKNDDAIALLGSATDSASLEIHGDALMALGKRDEARGQYEKALKTLDVAAPQRRVLETKVMDAGGTVTEPAESV</sequence>
<keyword evidence="2" id="KW-1003">Cell membrane</keyword>
<name>A0AAP5EA53_9GAMM</name>
<keyword evidence="4 9" id="KW-1133">Transmembrane helix</keyword>
<dbReference type="Gene3D" id="1.25.40.10">
    <property type="entry name" value="Tetratricopeptide repeat domain"/>
    <property type="match status" value="1"/>
</dbReference>
<accession>A0AAP5EA53</accession>